<feature type="compositionally biased region" description="Basic and acidic residues" evidence="1">
    <location>
        <begin position="16"/>
        <end position="25"/>
    </location>
</feature>
<dbReference type="eggNOG" id="ENOG5030ACI">
    <property type="taxonomic scope" value="Bacteria"/>
</dbReference>
<proteinExistence type="predicted"/>
<reference evidence="2 3" key="1">
    <citation type="journal article" date="2005" name="Proc. Natl. Acad. Sci. U.S.A.">
        <title>Complete genome sequence of the probiotic lactic acid bacterium Lactobacillus acidophilus NCFM.</title>
        <authorList>
            <person name="Altermann E."/>
            <person name="Russell W.M."/>
            <person name="Azcarate-Peril M.A."/>
            <person name="Barrangou R."/>
            <person name="Buck B.L."/>
            <person name="McAuliffe O."/>
            <person name="Souther N."/>
            <person name="Dobson A."/>
            <person name="Duong T."/>
            <person name="Callanan M."/>
            <person name="Lick S."/>
            <person name="Hamrick A."/>
            <person name="Cano R."/>
            <person name="Klaenhammer T.R."/>
        </authorList>
    </citation>
    <scope>NUCLEOTIDE SEQUENCE [LARGE SCALE GENOMIC DNA]</scope>
    <source>
        <strain evidence="3">ATCC 700396 / NCK56 / N2 / NCFM</strain>
    </source>
</reference>
<protein>
    <submittedName>
        <fullName evidence="2">Uncharacterized protein</fullName>
    </submittedName>
</protein>
<feature type="region of interest" description="Disordered" evidence="1">
    <location>
        <begin position="1"/>
        <end position="28"/>
    </location>
</feature>
<dbReference type="EMBL" id="CP000033">
    <property type="protein sequence ID" value="AAV42124.1"/>
    <property type="molecule type" value="Genomic_DNA"/>
</dbReference>
<dbReference type="KEGG" id="lac:LBA0229"/>
<gene>
    <name evidence="2" type="ordered locus">LBA0229</name>
</gene>
<dbReference type="BioCyc" id="LACI272621:G1G49-223-MONOMER"/>
<name>Q5FMF0_LACAC</name>
<dbReference type="Proteomes" id="UP000006381">
    <property type="component" value="Chromosome"/>
</dbReference>
<accession>Q5FMF0</accession>
<organism evidence="3">
    <name type="scientific">Lactobacillus acidophilus (strain ATCC 700396 / NCK56 / N2 / NCFM)</name>
    <dbReference type="NCBI Taxonomy" id="272621"/>
    <lineage>
        <taxon>Bacteria</taxon>
        <taxon>Bacillati</taxon>
        <taxon>Bacillota</taxon>
        <taxon>Bacilli</taxon>
        <taxon>Lactobacillales</taxon>
        <taxon>Lactobacillaceae</taxon>
        <taxon>Lactobacillus</taxon>
    </lineage>
</organism>
<feature type="compositionally biased region" description="Polar residues" evidence="1">
    <location>
        <begin position="1"/>
        <end position="15"/>
    </location>
</feature>
<evidence type="ECO:0000256" key="1">
    <source>
        <dbReference type="SAM" id="MobiDB-lite"/>
    </source>
</evidence>
<dbReference type="STRING" id="272621.LBA0229"/>
<sequence>MEKNELNQNVRTQINPKDEPKRTERNGYTQIKDLMNTVHGYCMDYTNASFKFIHENKDLIKDVVEVSCKTVIAIAACSAVASVAKCISDSKKK</sequence>
<dbReference type="PATRIC" id="fig|272621.13.peg.219"/>
<evidence type="ECO:0000313" key="2">
    <source>
        <dbReference type="EMBL" id="AAV42124.1"/>
    </source>
</evidence>
<dbReference type="OrthoDB" id="2302729at2"/>
<keyword evidence="3" id="KW-1185">Reference proteome</keyword>
<dbReference type="HOGENOM" id="CLU_2409524_0_0_9"/>
<dbReference type="RefSeq" id="WP_003548898.1">
    <property type="nucleotide sequence ID" value="NC_006814.3"/>
</dbReference>
<dbReference type="GeneID" id="93290666"/>
<evidence type="ECO:0000313" key="3">
    <source>
        <dbReference type="Proteomes" id="UP000006381"/>
    </source>
</evidence>
<dbReference type="AlphaFoldDB" id="Q5FMF0"/>